<evidence type="ECO:0000256" key="1">
    <source>
        <dbReference type="SAM" id="MobiDB-lite"/>
    </source>
</evidence>
<dbReference type="AlphaFoldDB" id="A0A6G7ZPG0"/>
<keyword evidence="4" id="KW-1185">Reference proteome</keyword>
<sequence>MRKVAFFSAIAVSALAAAAPASAQWAPPPPPGAVIGAPFGNAYGYDNRGQVRRLEVRVQQLRERIRWLDRQNRLSNGEARRLDRHAVDLQRRIQRAAYRGLDRRERYDLERRIEALNAAIRYEARDGGRWGWNGDNRNDNGFGYYGERRRDDDHRDRRDRDGDRDHRDGRHGDRDDD</sequence>
<feature type="signal peptide" evidence="2">
    <location>
        <begin position="1"/>
        <end position="23"/>
    </location>
</feature>
<gene>
    <name evidence="3" type="ORF">G7078_08525</name>
</gene>
<dbReference type="RefSeq" id="WP_166095043.1">
    <property type="nucleotide sequence ID" value="NZ_CP049871.1"/>
</dbReference>
<dbReference type="Proteomes" id="UP000502502">
    <property type="component" value="Chromosome"/>
</dbReference>
<feature type="compositionally biased region" description="Basic and acidic residues" evidence="1">
    <location>
        <begin position="146"/>
        <end position="177"/>
    </location>
</feature>
<proteinExistence type="predicted"/>
<feature type="chain" id="PRO_5026339055" evidence="2">
    <location>
        <begin position="24"/>
        <end position="177"/>
    </location>
</feature>
<evidence type="ECO:0000313" key="4">
    <source>
        <dbReference type="Proteomes" id="UP000502502"/>
    </source>
</evidence>
<dbReference type="KEGG" id="ssin:G7078_08525"/>
<evidence type="ECO:0000256" key="2">
    <source>
        <dbReference type="SAM" id="SignalP"/>
    </source>
</evidence>
<name>A0A6G7ZPG0_9SPHN</name>
<evidence type="ECO:0000313" key="3">
    <source>
        <dbReference type="EMBL" id="QIL02823.1"/>
    </source>
</evidence>
<protein>
    <submittedName>
        <fullName evidence="3">Uncharacterized protein</fullName>
    </submittedName>
</protein>
<dbReference type="EMBL" id="CP049871">
    <property type="protein sequence ID" value="QIL02823.1"/>
    <property type="molecule type" value="Genomic_DNA"/>
</dbReference>
<feature type="region of interest" description="Disordered" evidence="1">
    <location>
        <begin position="139"/>
        <end position="177"/>
    </location>
</feature>
<organism evidence="3 4">
    <name type="scientific">Sphingomonas sinipercae</name>
    <dbReference type="NCBI Taxonomy" id="2714944"/>
    <lineage>
        <taxon>Bacteria</taxon>
        <taxon>Pseudomonadati</taxon>
        <taxon>Pseudomonadota</taxon>
        <taxon>Alphaproteobacteria</taxon>
        <taxon>Sphingomonadales</taxon>
        <taxon>Sphingomonadaceae</taxon>
        <taxon>Sphingomonas</taxon>
    </lineage>
</organism>
<accession>A0A6G7ZPG0</accession>
<reference evidence="3 4" key="1">
    <citation type="submission" date="2020-03" db="EMBL/GenBank/DDBJ databases">
        <title>Sphingomonas sp. nov., isolated from fish.</title>
        <authorList>
            <person name="Hyun D.-W."/>
            <person name="Bae J.-W."/>
        </authorList>
    </citation>
    <scope>NUCLEOTIDE SEQUENCE [LARGE SCALE GENOMIC DNA]</scope>
    <source>
        <strain evidence="3 4">HDW15C</strain>
    </source>
</reference>
<keyword evidence="2" id="KW-0732">Signal</keyword>